<dbReference type="OrthoDB" id="8947657at2759"/>
<dbReference type="GO" id="GO:0005886">
    <property type="term" value="C:plasma membrane"/>
    <property type="evidence" value="ECO:0007669"/>
    <property type="project" value="UniProtKB-SubCell"/>
</dbReference>
<dbReference type="GO" id="GO:0009617">
    <property type="term" value="P:response to bacterium"/>
    <property type="evidence" value="ECO:0007669"/>
    <property type="project" value="TreeGrafter"/>
</dbReference>
<dbReference type="GO" id="GO:0002376">
    <property type="term" value="P:immune system process"/>
    <property type="evidence" value="ECO:0007669"/>
    <property type="project" value="UniProtKB-KW"/>
</dbReference>
<comment type="caution">
    <text evidence="11">The sequence shown here is derived from an EMBL/GenBank/DDBJ whole genome shotgun (WGS) entry which is preliminary data.</text>
</comment>
<feature type="chain" id="PRO_5024434316" description="Ig-like domain-containing protein" evidence="9">
    <location>
        <begin position="17"/>
        <end position="280"/>
    </location>
</feature>
<feature type="transmembrane region" description="Helical" evidence="8">
    <location>
        <begin position="249"/>
        <end position="275"/>
    </location>
</feature>
<dbReference type="InterPro" id="IPR007110">
    <property type="entry name" value="Ig-like_dom"/>
</dbReference>
<keyword evidence="12" id="KW-1185">Reference proteome</keyword>
<reference evidence="11 12" key="1">
    <citation type="submission" date="2019-06" db="EMBL/GenBank/DDBJ databases">
        <title>A chromosome-scale genome assembly of the striped catfish, Pangasianodon hypophthalmus.</title>
        <authorList>
            <person name="Wen M."/>
            <person name="Zahm M."/>
            <person name="Roques C."/>
            <person name="Cabau C."/>
            <person name="Klopp C."/>
            <person name="Donnadieu C."/>
            <person name="Jouanno E."/>
            <person name="Avarre J.-C."/>
            <person name="Campet M."/>
            <person name="Ha T.T.T."/>
            <person name="Dugue R."/>
            <person name="Lampietro C."/>
            <person name="Louis A."/>
            <person name="Herpin A."/>
            <person name="Echchiki A."/>
            <person name="Berthelot C."/>
            <person name="Parey E."/>
            <person name="Roest-Crollius H."/>
            <person name="Braasch I."/>
            <person name="Postlethwait J."/>
            <person name="Bobe J."/>
            <person name="Montfort J."/>
            <person name="Bouchez O."/>
            <person name="Begum T."/>
            <person name="Schartl M."/>
            <person name="Guiguen Y."/>
        </authorList>
    </citation>
    <scope>NUCLEOTIDE SEQUENCE [LARGE SCALE GENOMIC DNA]</scope>
    <source>
        <strain evidence="11 12">Indonesia</strain>
        <tissue evidence="11">Blood</tissue>
    </source>
</reference>
<dbReference type="Gene3D" id="2.60.40.10">
    <property type="entry name" value="Immunoglobulins"/>
    <property type="match status" value="2"/>
</dbReference>
<keyword evidence="4" id="KW-0391">Immunity</keyword>
<evidence type="ECO:0000256" key="9">
    <source>
        <dbReference type="SAM" id="SignalP"/>
    </source>
</evidence>
<dbReference type="InterPro" id="IPR013106">
    <property type="entry name" value="Ig_V-set"/>
</dbReference>
<feature type="domain" description="Ig-like" evidence="10">
    <location>
        <begin position="16"/>
        <end position="106"/>
    </location>
</feature>
<protein>
    <recommendedName>
        <fullName evidence="10">Ig-like domain-containing protein</fullName>
    </recommendedName>
</protein>
<evidence type="ECO:0000256" key="6">
    <source>
        <dbReference type="ARBA" id="ARBA00023157"/>
    </source>
</evidence>
<evidence type="ECO:0000259" key="10">
    <source>
        <dbReference type="PROSITE" id="PS50835"/>
    </source>
</evidence>
<dbReference type="CDD" id="cd00099">
    <property type="entry name" value="IgV"/>
    <property type="match status" value="1"/>
</dbReference>
<evidence type="ECO:0000256" key="7">
    <source>
        <dbReference type="ARBA" id="ARBA00023180"/>
    </source>
</evidence>
<keyword evidence="2" id="KW-1003">Cell membrane</keyword>
<keyword evidence="6" id="KW-1015">Disulfide bond</keyword>
<dbReference type="InterPro" id="IPR003599">
    <property type="entry name" value="Ig_sub"/>
</dbReference>
<dbReference type="SUPFAM" id="SSF48726">
    <property type="entry name" value="Immunoglobulin"/>
    <property type="match status" value="2"/>
</dbReference>
<dbReference type="SMART" id="SM00406">
    <property type="entry name" value="IGv"/>
    <property type="match status" value="2"/>
</dbReference>
<evidence type="ECO:0000256" key="4">
    <source>
        <dbReference type="ARBA" id="ARBA00022859"/>
    </source>
</evidence>
<dbReference type="PANTHER" id="PTHR19433:SF111">
    <property type="entry name" value="T CELL RECEPTOR ALPHA VARIABLE 4"/>
    <property type="match status" value="1"/>
</dbReference>
<dbReference type="AlphaFoldDB" id="A0A5N5LBI3"/>
<dbReference type="InterPro" id="IPR052051">
    <property type="entry name" value="TCR_complex_component"/>
</dbReference>
<dbReference type="Pfam" id="PF07686">
    <property type="entry name" value="V-set"/>
    <property type="match status" value="2"/>
</dbReference>
<keyword evidence="3 9" id="KW-0732">Signal</keyword>
<comment type="subcellular location">
    <subcellularLocation>
        <location evidence="1">Cell membrane</location>
    </subcellularLocation>
</comment>
<feature type="signal peptide" evidence="9">
    <location>
        <begin position="1"/>
        <end position="16"/>
    </location>
</feature>
<keyword evidence="8" id="KW-1133">Transmembrane helix</keyword>
<dbReference type="InterPro" id="IPR036179">
    <property type="entry name" value="Ig-like_dom_sf"/>
</dbReference>
<dbReference type="EMBL" id="VFJC01000020">
    <property type="protein sequence ID" value="KAB5540139.1"/>
    <property type="molecule type" value="Genomic_DNA"/>
</dbReference>
<keyword evidence="5 8" id="KW-0472">Membrane</keyword>
<gene>
    <name evidence="11" type="ORF">PHYPO_G00097880</name>
</gene>
<evidence type="ECO:0000256" key="1">
    <source>
        <dbReference type="ARBA" id="ARBA00004236"/>
    </source>
</evidence>
<dbReference type="SMART" id="SM00409">
    <property type="entry name" value="IG"/>
    <property type="match status" value="2"/>
</dbReference>
<feature type="domain" description="Ig-like" evidence="10">
    <location>
        <begin position="127"/>
        <end position="237"/>
    </location>
</feature>
<dbReference type="PANTHER" id="PTHR19433">
    <property type="entry name" value="T-CELL RECEPTOR ALPHA CHAIN V REGION-RELATED"/>
    <property type="match status" value="1"/>
</dbReference>
<keyword evidence="8" id="KW-0812">Transmembrane</keyword>
<sequence>MITVLVALCLLTSAKPSNIKELQVQKVKRGENVSIKCDDLSSDKNKLVWFKQSFGKVPQWVGREVESSFRVGAGFNDGRFSISVNKNLLNLNIKEIKEEDTGTYFCAELLESSLHFGSGTLLVVEAEEMKRHPPTLKVMENGESLTLQCSVQAFNSSCEEQSMYWFRHGSRESHPGIIYTHGDGSDECKKSSEAGSPTQSCVYTLPKRKLTTSDNGTFYCAVAACGQILFTNGTEVKVAGYSCTDQAHVLFLLLIFRVGVLAIMLIIFTIVLIILKLRSD</sequence>
<evidence type="ECO:0000256" key="5">
    <source>
        <dbReference type="ARBA" id="ARBA00023136"/>
    </source>
</evidence>
<accession>A0A5N5LBI3</accession>
<evidence type="ECO:0000256" key="3">
    <source>
        <dbReference type="ARBA" id="ARBA00022729"/>
    </source>
</evidence>
<evidence type="ECO:0000256" key="8">
    <source>
        <dbReference type="SAM" id="Phobius"/>
    </source>
</evidence>
<dbReference type="PROSITE" id="PS50835">
    <property type="entry name" value="IG_LIKE"/>
    <property type="match status" value="2"/>
</dbReference>
<organism evidence="11 12">
    <name type="scientific">Pangasianodon hypophthalmus</name>
    <name type="common">Striped catfish</name>
    <name type="synonym">Helicophagus hypophthalmus</name>
    <dbReference type="NCBI Taxonomy" id="310915"/>
    <lineage>
        <taxon>Eukaryota</taxon>
        <taxon>Metazoa</taxon>
        <taxon>Chordata</taxon>
        <taxon>Craniata</taxon>
        <taxon>Vertebrata</taxon>
        <taxon>Euteleostomi</taxon>
        <taxon>Actinopterygii</taxon>
        <taxon>Neopterygii</taxon>
        <taxon>Teleostei</taxon>
        <taxon>Ostariophysi</taxon>
        <taxon>Siluriformes</taxon>
        <taxon>Pangasiidae</taxon>
        <taxon>Pangasianodon</taxon>
    </lineage>
</organism>
<dbReference type="Proteomes" id="UP000327468">
    <property type="component" value="Chromosome 19"/>
</dbReference>
<evidence type="ECO:0000313" key="11">
    <source>
        <dbReference type="EMBL" id="KAB5540139.1"/>
    </source>
</evidence>
<evidence type="ECO:0000313" key="12">
    <source>
        <dbReference type="Proteomes" id="UP000327468"/>
    </source>
</evidence>
<proteinExistence type="predicted"/>
<dbReference type="InterPro" id="IPR013783">
    <property type="entry name" value="Ig-like_fold"/>
</dbReference>
<name>A0A5N5LBI3_PANHP</name>
<keyword evidence="7" id="KW-0325">Glycoprotein</keyword>
<evidence type="ECO:0000256" key="2">
    <source>
        <dbReference type="ARBA" id="ARBA00022475"/>
    </source>
</evidence>